<dbReference type="InterPro" id="IPR007863">
    <property type="entry name" value="Peptidase_M16_C"/>
</dbReference>
<dbReference type="Proteomes" id="UP001189619">
    <property type="component" value="Chromosome"/>
</dbReference>
<organism evidence="2 3">
    <name type="scientific">Brevibacillus aydinogluensis</name>
    <dbReference type="NCBI Taxonomy" id="927786"/>
    <lineage>
        <taxon>Bacteria</taxon>
        <taxon>Bacillati</taxon>
        <taxon>Bacillota</taxon>
        <taxon>Bacilli</taxon>
        <taxon>Bacillales</taxon>
        <taxon>Paenibacillaceae</taxon>
        <taxon>Brevibacillus</taxon>
    </lineage>
</organism>
<feature type="domain" description="Peptidase M16 C-terminal" evidence="1">
    <location>
        <begin position="246"/>
        <end position="336"/>
    </location>
</feature>
<evidence type="ECO:0000313" key="3">
    <source>
        <dbReference type="Proteomes" id="UP001189619"/>
    </source>
</evidence>
<dbReference type="KEGG" id="bayd:BSPP4475_12310"/>
<dbReference type="SUPFAM" id="SSF63411">
    <property type="entry name" value="LuxS/MPP-like metallohydrolase"/>
    <property type="match status" value="1"/>
</dbReference>
<dbReference type="Gene3D" id="3.30.830.10">
    <property type="entry name" value="Metalloenzyme, LuxS/M16 peptidase-like"/>
    <property type="match status" value="1"/>
</dbReference>
<evidence type="ECO:0000259" key="1">
    <source>
        <dbReference type="Pfam" id="PF05193"/>
    </source>
</evidence>
<dbReference type="RefSeq" id="WP_304414424.1">
    <property type="nucleotide sequence ID" value="NZ_OY569118.1"/>
</dbReference>
<accession>A0AA48M8A1</accession>
<sequence>MNVQERPVNDNLRLVNVETGKFLTSAYYVLFRVPPDWPLWFWSGLMDSLVAIHRIQHPDSRRWERPEIVEHRFQEASYVGLKMESLSSGEPFGTDDSSVQFLLSVVCAPLINQEAYEKWMSAAPRKIARRRIHVTSAIDPVTSSLLRFLDADGDKWGDELLDCSFIAQQYDHLVREAPAICYAIGTGDPAQNWRVLQSWCGERSRLWTADVKQERTGVDPRVPDPVSGTDAGDSHLIVLPYRLTAKTPSLPARISLQVANALLGGCFHSKLISRIRRELGLAYFAFSVWDQTTGTIVMVAGAEPDNRDQVREEMVGQLHALQRGDFTDRDLQVTKRFLISDAWYTMDDCDSIVSCHLAHVETGEPFEPASRVALIQDVTKQDVMEAVSFLEPVLMEE</sequence>
<proteinExistence type="predicted"/>
<protein>
    <submittedName>
        <fullName evidence="2">Peptidase-M16-C domain-containing protein</fullName>
    </submittedName>
</protein>
<dbReference type="GO" id="GO:0046872">
    <property type="term" value="F:metal ion binding"/>
    <property type="evidence" value="ECO:0007669"/>
    <property type="project" value="InterPro"/>
</dbReference>
<dbReference type="InterPro" id="IPR011249">
    <property type="entry name" value="Metalloenz_LuxS/M16"/>
</dbReference>
<gene>
    <name evidence="2" type="ORF">BSPP4475_12310</name>
</gene>
<dbReference type="AlphaFoldDB" id="A0AA48M8A1"/>
<dbReference type="EMBL" id="OY569118">
    <property type="protein sequence ID" value="CAJ1003104.1"/>
    <property type="molecule type" value="Genomic_DNA"/>
</dbReference>
<dbReference type="Pfam" id="PF05193">
    <property type="entry name" value="Peptidase_M16_C"/>
    <property type="match status" value="1"/>
</dbReference>
<reference evidence="2" key="1">
    <citation type="submission" date="2023-07" db="EMBL/GenBank/DDBJ databases">
        <authorList>
            <person name="Ivanov I."/>
            <person name="Teneva D."/>
            <person name="Stoikov I."/>
        </authorList>
    </citation>
    <scope>NUCLEOTIDE SEQUENCE</scope>
    <source>
        <strain evidence="2">4475</strain>
    </source>
</reference>
<keyword evidence="3" id="KW-1185">Reference proteome</keyword>
<name>A0AA48M8A1_9BACL</name>
<evidence type="ECO:0000313" key="2">
    <source>
        <dbReference type="EMBL" id="CAJ1003104.1"/>
    </source>
</evidence>